<dbReference type="GO" id="GO:0016020">
    <property type="term" value="C:membrane"/>
    <property type="evidence" value="ECO:0007669"/>
    <property type="project" value="TreeGrafter"/>
</dbReference>
<dbReference type="InterPro" id="IPR011330">
    <property type="entry name" value="Glyco_hydro/deAcase_b/a-brl"/>
</dbReference>
<evidence type="ECO:0000256" key="1">
    <source>
        <dbReference type="ARBA" id="ARBA00022723"/>
    </source>
</evidence>
<name>A0A0G0DU48_9BACT</name>
<dbReference type="EMBL" id="LBRE01000010">
    <property type="protein sequence ID" value="KKP92561.1"/>
    <property type="molecule type" value="Genomic_DNA"/>
</dbReference>
<dbReference type="Gene3D" id="3.20.20.370">
    <property type="entry name" value="Glycoside hydrolase/deacetylase"/>
    <property type="match status" value="1"/>
</dbReference>
<keyword evidence="2" id="KW-0378">Hydrolase</keyword>
<organism evidence="4 5">
    <name type="scientific">candidate division WS6 bacterium GW2011_GWC1_36_11</name>
    <dbReference type="NCBI Taxonomy" id="1619090"/>
    <lineage>
        <taxon>Bacteria</taxon>
        <taxon>Candidatus Dojkabacteria</taxon>
    </lineage>
</organism>
<dbReference type="GO" id="GO:0005975">
    <property type="term" value="P:carbohydrate metabolic process"/>
    <property type="evidence" value="ECO:0007669"/>
    <property type="project" value="InterPro"/>
</dbReference>
<dbReference type="Proteomes" id="UP000034140">
    <property type="component" value="Unassembled WGS sequence"/>
</dbReference>
<reference evidence="4 5" key="1">
    <citation type="journal article" date="2015" name="Nature">
        <title>rRNA introns, odd ribosomes, and small enigmatic genomes across a large radiation of phyla.</title>
        <authorList>
            <person name="Brown C.T."/>
            <person name="Hug L.A."/>
            <person name="Thomas B.C."/>
            <person name="Sharon I."/>
            <person name="Castelle C.J."/>
            <person name="Singh A."/>
            <person name="Wilkins M.J."/>
            <person name="Williams K.H."/>
            <person name="Banfield J.F."/>
        </authorList>
    </citation>
    <scope>NUCLEOTIDE SEQUENCE [LARGE SCALE GENOMIC DNA]</scope>
</reference>
<sequence length="349" mass="39238">MKKKWIIILAISLPILVLLTTFALFEISKRYLANNIKCLDQQTLNIPSDISPLTQDLCLVEYSTAKNSIHMEFRLNNDFESKLVTEEWTQSDSDTYKKGKYSLNLSGTVISIVEETTEVGAIKENDTSIPELIHTAEVIRPGYQVISKEISKINTTNKVVVFTFDGGSGIQSMDLILSTLAKYNLTSTFFLTGKWAEANVNDVKRINNAGHEIFNHSYSHPDFATISDAQIAEEFSKTETIISNITDQSTKPFFRPPYGSRNVHIREYAASLGYQDVYWTIDALDWKESTGTTAATVKSRILDNLAPGNIYLMHIGDNLTGQVLDVVIQEILNRGYTIMSLYEAITMYP</sequence>
<dbReference type="GO" id="GO:0016810">
    <property type="term" value="F:hydrolase activity, acting on carbon-nitrogen (but not peptide) bonds"/>
    <property type="evidence" value="ECO:0007669"/>
    <property type="project" value="InterPro"/>
</dbReference>
<dbReference type="SUPFAM" id="SSF88713">
    <property type="entry name" value="Glycoside hydrolase/deacetylase"/>
    <property type="match status" value="1"/>
</dbReference>
<feature type="domain" description="NodB homology" evidence="3">
    <location>
        <begin position="158"/>
        <end position="339"/>
    </location>
</feature>
<evidence type="ECO:0000256" key="2">
    <source>
        <dbReference type="ARBA" id="ARBA00022801"/>
    </source>
</evidence>
<dbReference type="GO" id="GO:0046872">
    <property type="term" value="F:metal ion binding"/>
    <property type="evidence" value="ECO:0007669"/>
    <property type="project" value="UniProtKB-KW"/>
</dbReference>
<gene>
    <name evidence="4" type="ORF">UR96_C0010G0029</name>
</gene>
<proteinExistence type="predicted"/>
<dbReference type="PANTHER" id="PTHR10587">
    <property type="entry name" value="GLYCOSYL TRANSFERASE-RELATED"/>
    <property type="match status" value="1"/>
</dbReference>
<dbReference type="CDD" id="cd10917">
    <property type="entry name" value="CE4_NodB_like_6s_7s"/>
    <property type="match status" value="1"/>
</dbReference>
<dbReference type="PROSITE" id="PS51677">
    <property type="entry name" value="NODB"/>
    <property type="match status" value="1"/>
</dbReference>
<dbReference type="PANTHER" id="PTHR10587:SF133">
    <property type="entry name" value="CHITIN DEACETYLASE 1-RELATED"/>
    <property type="match status" value="1"/>
</dbReference>
<dbReference type="InterPro" id="IPR002509">
    <property type="entry name" value="NODB_dom"/>
</dbReference>
<protein>
    <submittedName>
        <fullName evidence="4">Polysaccharide deacetylase family protein</fullName>
    </submittedName>
</protein>
<keyword evidence="1" id="KW-0479">Metal-binding</keyword>
<dbReference type="Pfam" id="PF01522">
    <property type="entry name" value="Polysacc_deac_1"/>
    <property type="match status" value="1"/>
</dbReference>
<comment type="caution">
    <text evidence="4">The sequence shown here is derived from an EMBL/GenBank/DDBJ whole genome shotgun (WGS) entry which is preliminary data.</text>
</comment>
<accession>A0A0G0DU48</accession>
<evidence type="ECO:0000313" key="5">
    <source>
        <dbReference type="Proteomes" id="UP000034140"/>
    </source>
</evidence>
<dbReference type="InterPro" id="IPR050248">
    <property type="entry name" value="Polysacc_deacetylase_ArnD"/>
</dbReference>
<evidence type="ECO:0000259" key="3">
    <source>
        <dbReference type="PROSITE" id="PS51677"/>
    </source>
</evidence>
<dbReference type="AlphaFoldDB" id="A0A0G0DU48"/>
<evidence type="ECO:0000313" key="4">
    <source>
        <dbReference type="EMBL" id="KKP92561.1"/>
    </source>
</evidence>